<organism evidence="1 2">
    <name type="scientific">Kibdelosporangium aridum</name>
    <dbReference type="NCBI Taxonomy" id="2030"/>
    <lineage>
        <taxon>Bacteria</taxon>
        <taxon>Bacillati</taxon>
        <taxon>Actinomycetota</taxon>
        <taxon>Actinomycetes</taxon>
        <taxon>Pseudonocardiales</taxon>
        <taxon>Pseudonocardiaceae</taxon>
        <taxon>Kibdelosporangium</taxon>
    </lineage>
</organism>
<evidence type="ECO:0000313" key="1">
    <source>
        <dbReference type="EMBL" id="SMC58141.1"/>
    </source>
</evidence>
<dbReference type="OrthoDB" id="4206500at2"/>
<accession>A0A1W2ACG6</accession>
<dbReference type="Proteomes" id="UP000192674">
    <property type="component" value="Unassembled WGS sequence"/>
</dbReference>
<gene>
    <name evidence="1" type="ORF">SAMN05661093_00673</name>
</gene>
<dbReference type="AlphaFoldDB" id="A0A1W2ACG6"/>
<reference evidence="1 2" key="1">
    <citation type="submission" date="2017-04" db="EMBL/GenBank/DDBJ databases">
        <authorList>
            <person name="Afonso C.L."/>
            <person name="Miller P.J."/>
            <person name="Scott M.A."/>
            <person name="Spackman E."/>
            <person name="Goraichik I."/>
            <person name="Dimitrov K.M."/>
            <person name="Suarez D.L."/>
            <person name="Swayne D.E."/>
        </authorList>
    </citation>
    <scope>NUCLEOTIDE SEQUENCE [LARGE SCALE GENOMIC DNA]</scope>
    <source>
        <strain evidence="1 2">DSM 43828</strain>
    </source>
</reference>
<dbReference type="RefSeq" id="WP_084424501.1">
    <property type="nucleotide sequence ID" value="NZ_FWXV01000001.1"/>
</dbReference>
<dbReference type="EMBL" id="FWXV01000001">
    <property type="protein sequence ID" value="SMC58141.1"/>
    <property type="molecule type" value="Genomic_DNA"/>
</dbReference>
<evidence type="ECO:0000313" key="2">
    <source>
        <dbReference type="Proteomes" id="UP000192674"/>
    </source>
</evidence>
<protein>
    <submittedName>
        <fullName evidence="1">Uncharacterized protein</fullName>
    </submittedName>
</protein>
<keyword evidence="2" id="KW-1185">Reference proteome</keyword>
<name>A0A1W2ACG6_KIBAR</name>
<sequence>MDLGCERCYGEDAATVMEYCVKNLQTTQRIVSDSHFGVSVRKCPECGQQFVAIFTEFVDWQGGDDAQYFDVVPVTPIEAKYIVDAKDLLRDLGTLGNRRRRVSSDWPTGGTERISWKRGEFYVREGD</sequence>
<proteinExistence type="predicted"/>